<proteinExistence type="predicted"/>
<dbReference type="Proteomes" id="UP000001933">
    <property type="component" value="Chromosome"/>
</dbReference>
<organism evidence="1 2">
    <name type="scientific">Syntrophus aciditrophicus (strain SB)</name>
    <dbReference type="NCBI Taxonomy" id="56780"/>
    <lineage>
        <taxon>Bacteria</taxon>
        <taxon>Pseudomonadati</taxon>
        <taxon>Thermodesulfobacteriota</taxon>
        <taxon>Syntrophia</taxon>
        <taxon>Syntrophales</taxon>
        <taxon>Syntrophaceae</taxon>
        <taxon>Syntrophus</taxon>
    </lineage>
</organism>
<gene>
    <name evidence="1" type="ORF">SYN_02483</name>
</gene>
<protein>
    <submittedName>
        <fullName evidence="1">Hypothetical cytosolic protein</fullName>
    </submittedName>
</protein>
<name>Q2LRQ7_SYNAS</name>
<sequence length="57" mass="6196">MDADTAGEMVRKIIFAGLPDFSTAGFEDLRCNGADPAYRDILSMPCIKKSLPQSMSI</sequence>
<dbReference type="AlphaFoldDB" id="Q2LRQ7"/>
<dbReference type="InParanoid" id="Q2LRQ7"/>
<dbReference type="STRING" id="56780.SYN_02483"/>
<dbReference type="KEGG" id="sat:SYN_02483"/>
<evidence type="ECO:0000313" key="2">
    <source>
        <dbReference type="Proteomes" id="UP000001933"/>
    </source>
</evidence>
<accession>Q2LRQ7</accession>
<dbReference type="HOGENOM" id="CLU_2994989_0_0_7"/>
<keyword evidence="2" id="KW-1185">Reference proteome</keyword>
<evidence type="ECO:0000313" key="1">
    <source>
        <dbReference type="EMBL" id="ABC76767.1"/>
    </source>
</evidence>
<dbReference type="EMBL" id="CP000252">
    <property type="protein sequence ID" value="ABC76767.1"/>
    <property type="molecule type" value="Genomic_DNA"/>
</dbReference>
<reference evidence="1 2" key="1">
    <citation type="journal article" date="2007" name="Proc. Natl. Acad. Sci. U.S.A.">
        <title>The genome of Syntrophus aciditrophicus: life at the thermodynamic limit of microbial growth.</title>
        <authorList>
            <person name="McInerney M.J."/>
            <person name="Rohlin L."/>
            <person name="Mouttaki H."/>
            <person name="Kim U."/>
            <person name="Krupp R.S."/>
            <person name="Rios-Hernandez L."/>
            <person name="Sieber J."/>
            <person name="Struchtemeyer C.G."/>
            <person name="Bhattacharyya A."/>
            <person name="Campbell J.W."/>
            <person name="Gunsalus R.P."/>
        </authorList>
    </citation>
    <scope>NUCLEOTIDE SEQUENCE [LARGE SCALE GENOMIC DNA]</scope>
    <source>
        <strain evidence="1 2">SB</strain>
    </source>
</reference>